<dbReference type="GO" id="GO:0005886">
    <property type="term" value="C:plasma membrane"/>
    <property type="evidence" value="ECO:0007669"/>
    <property type="project" value="TreeGrafter"/>
</dbReference>
<evidence type="ECO:0000256" key="2">
    <source>
        <dbReference type="ARBA" id="ARBA00022692"/>
    </source>
</evidence>
<dbReference type="InterPro" id="IPR008952">
    <property type="entry name" value="Tetraspanin_EC2_sf"/>
</dbReference>
<dbReference type="Gene3D" id="1.10.1450.10">
    <property type="entry name" value="Tetraspanin"/>
    <property type="match status" value="1"/>
</dbReference>
<keyword evidence="3 5" id="KW-1133">Transmembrane helix</keyword>
<evidence type="ECO:0000256" key="1">
    <source>
        <dbReference type="ARBA" id="ARBA00004141"/>
    </source>
</evidence>
<feature type="transmembrane region" description="Helical" evidence="5">
    <location>
        <begin position="197"/>
        <end position="213"/>
    </location>
</feature>
<dbReference type="SUPFAM" id="SSF48652">
    <property type="entry name" value="Tetraspanin"/>
    <property type="match status" value="1"/>
</dbReference>
<proteinExistence type="predicted"/>
<evidence type="ECO:0000313" key="7">
    <source>
        <dbReference type="Proteomes" id="UP001168821"/>
    </source>
</evidence>
<sequence>MKLTLHHYRIITITVNILLMILGFVLMVFGISWMQEVVESRLLAASITANGSLTAFLGAFLIISAAFGLSTIIRKHIALVAVHGVVLFSGCITHVSIALYSFIDLSRIKTTSSKIYTRRILKAHQDAFIRNKTLQRNMLDNLHQILQCCGANSYADYSKRYNMELLPRSCCKNYEDPCKHPFTQGCTNAVIERTREILWVAGILSIVAAIVAVS</sequence>
<gene>
    <name evidence="6" type="ORF">Zmor_021078</name>
</gene>
<keyword evidence="4 5" id="KW-0472">Membrane</keyword>
<dbReference type="PANTHER" id="PTHR19282">
    <property type="entry name" value="TETRASPANIN"/>
    <property type="match status" value="1"/>
</dbReference>
<feature type="transmembrane region" description="Helical" evidence="5">
    <location>
        <begin position="12"/>
        <end position="33"/>
    </location>
</feature>
<dbReference type="AlphaFoldDB" id="A0AA38MAD6"/>
<evidence type="ECO:0000256" key="3">
    <source>
        <dbReference type="ARBA" id="ARBA00022989"/>
    </source>
</evidence>
<comment type="subcellular location">
    <subcellularLocation>
        <location evidence="1">Membrane</location>
        <topology evidence="1">Multi-pass membrane protein</topology>
    </subcellularLocation>
</comment>
<evidence type="ECO:0000256" key="5">
    <source>
        <dbReference type="SAM" id="Phobius"/>
    </source>
</evidence>
<evidence type="ECO:0000256" key="4">
    <source>
        <dbReference type="ARBA" id="ARBA00023136"/>
    </source>
</evidence>
<accession>A0AA38MAD6</accession>
<feature type="transmembrane region" description="Helical" evidence="5">
    <location>
        <begin position="53"/>
        <end position="73"/>
    </location>
</feature>
<dbReference type="CDD" id="cd03127">
    <property type="entry name" value="tetraspanin_LEL"/>
    <property type="match status" value="1"/>
</dbReference>
<evidence type="ECO:0008006" key="8">
    <source>
        <dbReference type="Google" id="ProtNLM"/>
    </source>
</evidence>
<dbReference type="Proteomes" id="UP001168821">
    <property type="component" value="Unassembled WGS sequence"/>
</dbReference>
<name>A0AA38MAD6_9CUCU</name>
<protein>
    <recommendedName>
        <fullName evidence="8">Tetraspanin</fullName>
    </recommendedName>
</protein>
<reference evidence="6" key="1">
    <citation type="journal article" date="2023" name="G3 (Bethesda)">
        <title>Whole genome assemblies of Zophobas morio and Tenebrio molitor.</title>
        <authorList>
            <person name="Kaur S."/>
            <person name="Stinson S.A."/>
            <person name="diCenzo G.C."/>
        </authorList>
    </citation>
    <scope>NUCLEOTIDE SEQUENCE</scope>
    <source>
        <strain evidence="6">QUZm001</strain>
    </source>
</reference>
<comment type="caution">
    <text evidence="6">The sequence shown here is derived from an EMBL/GenBank/DDBJ whole genome shotgun (WGS) entry which is preliminary data.</text>
</comment>
<feature type="transmembrane region" description="Helical" evidence="5">
    <location>
        <begin position="80"/>
        <end position="103"/>
    </location>
</feature>
<organism evidence="6 7">
    <name type="scientific">Zophobas morio</name>
    <dbReference type="NCBI Taxonomy" id="2755281"/>
    <lineage>
        <taxon>Eukaryota</taxon>
        <taxon>Metazoa</taxon>
        <taxon>Ecdysozoa</taxon>
        <taxon>Arthropoda</taxon>
        <taxon>Hexapoda</taxon>
        <taxon>Insecta</taxon>
        <taxon>Pterygota</taxon>
        <taxon>Neoptera</taxon>
        <taxon>Endopterygota</taxon>
        <taxon>Coleoptera</taxon>
        <taxon>Polyphaga</taxon>
        <taxon>Cucujiformia</taxon>
        <taxon>Tenebrionidae</taxon>
        <taxon>Zophobas</taxon>
    </lineage>
</organism>
<dbReference type="PANTHER" id="PTHR19282:SF252">
    <property type="entry name" value="TETRASPANIN"/>
    <property type="match status" value="1"/>
</dbReference>
<keyword evidence="7" id="KW-1185">Reference proteome</keyword>
<dbReference type="EMBL" id="JALNTZ010000006">
    <property type="protein sequence ID" value="KAJ3649328.1"/>
    <property type="molecule type" value="Genomic_DNA"/>
</dbReference>
<dbReference type="InterPro" id="IPR018499">
    <property type="entry name" value="Tetraspanin/Peripherin"/>
</dbReference>
<evidence type="ECO:0000313" key="6">
    <source>
        <dbReference type="EMBL" id="KAJ3649328.1"/>
    </source>
</evidence>
<dbReference type="Pfam" id="PF00335">
    <property type="entry name" value="Tetraspanin"/>
    <property type="match status" value="1"/>
</dbReference>
<keyword evidence="2 5" id="KW-0812">Transmembrane</keyword>